<sequence length="359" mass="38216">MPGASPYQAVEAFLAPLERAVACLGAGKILVSPGGRATTGKTHVWSLNGGDGLVLRGDAAGCRFLASMHYRIIPTDPEKYDIQEGRWRVTTSAYLYEFRAPDNAKVWAMHWHPAGKSHATFPHLHLYTVRPDGHFPTPRQTLESAVHCASRWERSRRTPSGAPCWLSPRGSTSCTDPGPRTRHRRQVAGEAAPYRVEAGCGRSAGSSPSFPTTSSPPTAPRWGKGGPQAHPAGTRSALPAAGAVREALADVGAGAVVRAVSEATAAVAPVRTQSADGPQNGQNRPNDSREQPSVNALVNRRLKSQPTAPNHPSVDFARRGLGVRFPSSPPPRRVDGPAIPHREAGPRRTTEPVPSTLSA</sequence>
<evidence type="ECO:0000313" key="3">
    <source>
        <dbReference type="Proteomes" id="UP000001382"/>
    </source>
</evidence>
<protein>
    <submittedName>
        <fullName evidence="2">Uncharacterized protein</fullName>
    </submittedName>
</protein>
<gene>
    <name evidence="2" type="ordered locus">Gobs_0025</name>
</gene>
<dbReference type="STRING" id="526225.Gobs_0025"/>
<reference evidence="3" key="2">
    <citation type="submission" date="2010-01" db="EMBL/GenBank/DDBJ databases">
        <title>The complete genome of Geodermatophilus obscurus DSM 43160.</title>
        <authorList>
            <consortium name="US DOE Joint Genome Institute (JGI-PGF)"/>
            <person name="Lucas S."/>
            <person name="Copeland A."/>
            <person name="Lapidus A."/>
            <person name="Glavina del Rio T."/>
            <person name="Dalin E."/>
            <person name="Tice H."/>
            <person name="Bruce D."/>
            <person name="Goodwin L."/>
            <person name="Pitluck S."/>
            <person name="Kyrpides N."/>
            <person name="Mavromatis K."/>
            <person name="Ivanova N."/>
            <person name="Munk A.C."/>
            <person name="Brettin T."/>
            <person name="Detter J.C."/>
            <person name="Han C."/>
            <person name="Larimer F."/>
            <person name="Land M."/>
            <person name="Hauser L."/>
            <person name="Markowitz V."/>
            <person name="Cheng J.-F."/>
            <person name="Hugenholtz P."/>
            <person name="Woyke T."/>
            <person name="Wu D."/>
            <person name="Jando M."/>
            <person name="Schneider S."/>
            <person name="Klenk H.-P."/>
            <person name="Eisen J.A."/>
        </authorList>
    </citation>
    <scope>NUCLEOTIDE SEQUENCE [LARGE SCALE GENOMIC DNA]</scope>
    <source>
        <strain evidence="3">ATCC 25078 / DSM 43160 / JCM 3152 / KCC A-0152 / KCTC 9177 / NBRC 13315 / NRRL B-3577 / G-20</strain>
    </source>
</reference>
<proteinExistence type="predicted"/>
<dbReference type="KEGG" id="gob:Gobs_0025"/>
<dbReference type="EMBL" id="CP001867">
    <property type="protein sequence ID" value="ADB72837.1"/>
    <property type="molecule type" value="Genomic_DNA"/>
</dbReference>
<dbReference type="eggNOG" id="ENOG5033KW1">
    <property type="taxonomic scope" value="Bacteria"/>
</dbReference>
<feature type="region of interest" description="Disordered" evidence="1">
    <location>
        <begin position="268"/>
        <end position="359"/>
    </location>
</feature>
<dbReference type="AlphaFoldDB" id="D2SGF5"/>
<feature type="compositionally biased region" description="Low complexity" evidence="1">
    <location>
        <begin position="206"/>
        <end position="216"/>
    </location>
</feature>
<dbReference type="HOGENOM" id="CLU_771079_0_0_11"/>
<reference evidence="2 3" key="1">
    <citation type="journal article" date="2010" name="Stand. Genomic Sci.">
        <title>Complete genome sequence of Geodermatophilus obscurus type strain (G-20).</title>
        <authorList>
            <person name="Ivanova N."/>
            <person name="Sikorski J."/>
            <person name="Jando M."/>
            <person name="Munk C."/>
            <person name="Lapidus A."/>
            <person name="Glavina Del Rio T."/>
            <person name="Copeland A."/>
            <person name="Tice H."/>
            <person name="Cheng J.-F."/>
            <person name="Lucas S."/>
            <person name="Chen F."/>
            <person name="Nolan M."/>
            <person name="Bruce D."/>
            <person name="Goodwin L."/>
            <person name="Pitluck S."/>
            <person name="Mavromatis K."/>
            <person name="Mikhailova N."/>
            <person name="Pati A."/>
            <person name="Chen A."/>
            <person name="Palaniappan K."/>
            <person name="Land M."/>
            <person name="Hauser L."/>
            <person name="Chang Y.-J."/>
            <person name="Jeffries C.D."/>
            <person name="Meincke L."/>
            <person name="Brettin T."/>
            <person name="Detter J.C."/>
            <person name="Detter J.C."/>
            <person name="Rohde M."/>
            <person name="Goeker M."/>
            <person name="Bristow J."/>
            <person name="Eisen J.A."/>
            <person name="Markowitz V."/>
            <person name="Hugenholtz P."/>
            <person name="Kyrpides N.C."/>
            <person name="Klenk H.-P."/>
        </authorList>
    </citation>
    <scope>NUCLEOTIDE SEQUENCE [LARGE SCALE GENOMIC DNA]</scope>
    <source>
        <strain evidence="3">ATCC 25078 / DSM 43160 / JCM 3152 / KCC A-0152 / KCTC 9177 / NBRC 13315 / NRRL B-3577 / G-20</strain>
    </source>
</reference>
<name>D2SGF5_GEOOG</name>
<accession>D2SGF5</accession>
<evidence type="ECO:0000313" key="2">
    <source>
        <dbReference type="EMBL" id="ADB72837.1"/>
    </source>
</evidence>
<feature type="region of interest" description="Disordered" evidence="1">
    <location>
        <begin position="156"/>
        <end position="235"/>
    </location>
</feature>
<feature type="compositionally biased region" description="Basic and acidic residues" evidence="1">
    <location>
        <begin position="332"/>
        <end position="350"/>
    </location>
</feature>
<evidence type="ECO:0000256" key="1">
    <source>
        <dbReference type="SAM" id="MobiDB-lite"/>
    </source>
</evidence>
<feature type="compositionally biased region" description="Polar residues" evidence="1">
    <location>
        <begin position="271"/>
        <end position="296"/>
    </location>
</feature>
<organism evidence="2 3">
    <name type="scientific">Geodermatophilus obscurus (strain ATCC 25078 / DSM 43160 / JCM 3152 / CCUG 61914 / KCC A-0152 / KCTC 9177 / NBRC 13315 / NRRL B-3577 / G-20)</name>
    <dbReference type="NCBI Taxonomy" id="526225"/>
    <lineage>
        <taxon>Bacteria</taxon>
        <taxon>Bacillati</taxon>
        <taxon>Actinomycetota</taxon>
        <taxon>Actinomycetes</taxon>
        <taxon>Geodermatophilales</taxon>
        <taxon>Geodermatophilaceae</taxon>
        <taxon>Geodermatophilus</taxon>
    </lineage>
</organism>
<dbReference type="Proteomes" id="UP000001382">
    <property type="component" value="Chromosome"/>
</dbReference>
<keyword evidence="3" id="KW-1185">Reference proteome</keyword>